<dbReference type="AlphaFoldDB" id="A0A9P8MAJ6"/>
<protein>
    <submittedName>
        <fullName evidence="2">Uncharacterized protein</fullName>
    </submittedName>
</protein>
<dbReference type="EMBL" id="JACEFI010000008">
    <property type="protein sequence ID" value="KAH0596828.1"/>
    <property type="molecule type" value="Genomic_DNA"/>
</dbReference>
<reference evidence="2 3" key="1">
    <citation type="submission" date="2020-07" db="EMBL/GenBank/DDBJ databases">
        <title>Metarhizium humberi genome.</title>
        <authorList>
            <person name="Lysoe E."/>
        </authorList>
    </citation>
    <scope>NUCLEOTIDE SEQUENCE [LARGE SCALE GENOMIC DNA]</scope>
    <source>
        <strain evidence="2 3">ESALQ1638</strain>
    </source>
</reference>
<keyword evidence="3" id="KW-1185">Reference proteome</keyword>
<feature type="region of interest" description="Disordered" evidence="1">
    <location>
        <begin position="187"/>
        <end position="210"/>
    </location>
</feature>
<gene>
    <name evidence="2" type="ORF">MHUMG1_05136</name>
</gene>
<feature type="region of interest" description="Disordered" evidence="1">
    <location>
        <begin position="130"/>
        <end position="173"/>
    </location>
</feature>
<organism evidence="2 3">
    <name type="scientific">Metarhizium humberi</name>
    <dbReference type="NCBI Taxonomy" id="2596975"/>
    <lineage>
        <taxon>Eukaryota</taxon>
        <taxon>Fungi</taxon>
        <taxon>Dikarya</taxon>
        <taxon>Ascomycota</taxon>
        <taxon>Pezizomycotina</taxon>
        <taxon>Sordariomycetes</taxon>
        <taxon>Hypocreomycetidae</taxon>
        <taxon>Hypocreales</taxon>
        <taxon>Clavicipitaceae</taxon>
        <taxon>Metarhizium</taxon>
    </lineage>
</organism>
<proteinExistence type="predicted"/>
<feature type="compositionally biased region" description="Basic residues" evidence="1">
    <location>
        <begin position="197"/>
        <end position="210"/>
    </location>
</feature>
<comment type="caution">
    <text evidence="2">The sequence shown here is derived from an EMBL/GenBank/DDBJ whole genome shotgun (WGS) entry which is preliminary data.</text>
</comment>
<evidence type="ECO:0000256" key="1">
    <source>
        <dbReference type="SAM" id="MobiDB-lite"/>
    </source>
</evidence>
<accession>A0A9P8MAJ6</accession>
<evidence type="ECO:0000313" key="2">
    <source>
        <dbReference type="EMBL" id="KAH0596828.1"/>
    </source>
</evidence>
<name>A0A9P8MAJ6_9HYPO</name>
<sequence>MPSSLDLPVRHSRAREVHVRLAGDGQMRDVLGPWQAIWYRAVTTNQAVSSLFARSGIHLYLAAFSRGRPKQHASHGAVDAVESIADDQAARPPSVQSLPRRSEIAKSALVGCHLARAARLGRHRTARRHLGHLGPAGDTLDTLANPDRVTQSTRPLDHPRPIHYPLPTPPRRLQPVRHGLLTLDAVVTAPSGASPPRPRRRSHITGARRP</sequence>
<feature type="compositionally biased region" description="Pro residues" evidence="1">
    <location>
        <begin position="162"/>
        <end position="172"/>
    </location>
</feature>
<evidence type="ECO:0000313" key="3">
    <source>
        <dbReference type="Proteomes" id="UP000764110"/>
    </source>
</evidence>
<dbReference type="Proteomes" id="UP000764110">
    <property type="component" value="Unassembled WGS sequence"/>
</dbReference>